<feature type="region of interest" description="Disordered" evidence="1">
    <location>
        <begin position="25"/>
        <end position="46"/>
    </location>
</feature>
<accession>A7VXM6</accession>
<gene>
    <name evidence="4" type="ORF">CH238_10665</name>
    <name evidence="3" type="ORF">CLOLEP_03351</name>
</gene>
<dbReference type="HOGENOM" id="CLU_031285_9_2_9"/>
<evidence type="ECO:0000313" key="3">
    <source>
        <dbReference type="EMBL" id="EDO59304.1"/>
    </source>
</evidence>
<reference evidence="3 5" key="2">
    <citation type="submission" date="2007-08" db="EMBL/GenBank/DDBJ databases">
        <authorList>
            <person name="Fulton L."/>
            <person name="Clifton S."/>
            <person name="Fulton B."/>
            <person name="Xu J."/>
            <person name="Minx P."/>
            <person name="Pepin K.H."/>
            <person name="Johnson M."/>
            <person name="Thiruvilangam P."/>
            <person name="Bhonagiri V."/>
            <person name="Nash W.E."/>
            <person name="Wang C."/>
            <person name="Mardis E.R."/>
            <person name="Wilson R.K."/>
        </authorList>
    </citation>
    <scope>NUCLEOTIDE SEQUENCE [LARGE SCALE GENOMIC DNA]</scope>
    <source>
        <strain evidence="3 5">DSM 753</strain>
    </source>
</reference>
<dbReference type="PROSITE" id="PS51257">
    <property type="entry name" value="PROKAR_LIPOPROTEIN"/>
    <property type="match status" value="1"/>
</dbReference>
<dbReference type="Gene3D" id="3.40.190.10">
    <property type="entry name" value="Periplasmic binding protein-like II"/>
    <property type="match status" value="2"/>
</dbReference>
<dbReference type="AlphaFoldDB" id="A7VXM6"/>
<dbReference type="PANTHER" id="PTHR43649">
    <property type="entry name" value="ARABINOSE-BINDING PROTEIN-RELATED"/>
    <property type="match status" value="1"/>
</dbReference>
<dbReference type="InterPro" id="IPR050490">
    <property type="entry name" value="Bact_solute-bd_prot1"/>
</dbReference>
<organism evidence="3 5">
    <name type="scientific">[Clostridium] leptum DSM 753</name>
    <dbReference type="NCBI Taxonomy" id="428125"/>
    <lineage>
        <taxon>Bacteria</taxon>
        <taxon>Bacillati</taxon>
        <taxon>Bacillota</taxon>
        <taxon>Clostridia</taxon>
        <taxon>Eubacteriales</taxon>
        <taxon>Oscillospiraceae</taxon>
        <taxon>Oscillospiraceae incertae sedis</taxon>
    </lineage>
</organism>
<evidence type="ECO:0000313" key="4">
    <source>
        <dbReference type="EMBL" id="PEQ24085.1"/>
    </source>
</evidence>
<keyword evidence="6" id="KW-1185">Reference proteome</keyword>
<feature type="chain" id="PRO_5041856782" evidence="2">
    <location>
        <begin position="20"/>
        <end position="428"/>
    </location>
</feature>
<name>A7VXM6_9FIRM</name>
<dbReference type="Proteomes" id="UP000220611">
    <property type="component" value="Unassembled WGS sequence"/>
</dbReference>
<dbReference type="PANTHER" id="PTHR43649:SF12">
    <property type="entry name" value="DIACETYLCHITOBIOSE BINDING PROTEIN DASA"/>
    <property type="match status" value="1"/>
</dbReference>
<dbReference type="EMBL" id="ABCB02000021">
    <property type="protein sequence ID" value="EDO59304.1"/>
    <property type="molecule type" value="Genomic_DNA"/>
</dbReference>
<keyword evidence="2" id="KW-0732">Signal</keyword>
<evidence type="ECO:0000256" key="2">
    <source>
        <dbReference type="SAM" id="SignalP"/>
    </source>
</evidence>
<evidence type="ECO:0000256" key="1">
    <source>
        <dbReference type="SAM" id="MobiDB-lite"/>
    </source>
</evidence>
<evidence type="ECO:0000313" key="5">
    <source>
        <dbReference type="Proteomes" id="UP000003490"/>
    </source>
</evidence>
<dbReference type="eggNOG" id="COG1653">
    <property type="taxonomic scope" value="Bacteria"/>
</dbReference>
<proteinExistence type="predicted"/>
<dbReference type="Pfam" id="PF01547">
    <property type="entry name" value="SBP_bac_1"/>
    <property type="match status" value="1"/>
</dbReference>
<protein>
    <submittedName>
        <fullName evidence="3">ABC transporter, solute-binding protein</fullName>
    </submittedName>
</protein>
<dbReference type="InterPro" id="IPR006059">
    <property type="entry name" value="SBP"/>
</dbReference>
<evidence type="ECO:0000313" key="6">
    <source>
        <dbReference type="Proteomes" id="UP000220611"/>
    </source>
</evidence>
<dbReference type="EMBL" id="NOXF01000008">
    <property type="protein sequence ID" value="PEQ24085.1"/>
    <property type="molecule type" value="Genomic_DNA"/>
</dbReference>
<comment type="caution">
    <text evidence="3">The sequence shown here is derived from an EMBL/GenBank/DDBJ whole genome shotgun (WGS) entry which is preliminary data.</text>
</comment>
<dbReference type="SUPFAM" id="SSF53850">
    <property type="entry name" value="Periplasmic binding protein-like II"/>
    <property type="match status" value="1"/>
</dbReference>
<sequence length="428" mass="46828">MKKLLSLIMAMVLASALFGCGSPDSSSSGGDSAGGSETASSAEGNTGETKKLTMILRAGSYTDVMKNMAPAFGEEHNVEFEYLDLDVANMYEKIALNSKSNQGSYDVLMIDEPWFREFQETGIISNLSELGCELDDDFIQEVTEICVDDNGDVYGVPFYGNVELMLYNVDVLSQYGYDAPPTSWTEVLDLAKKVKADGGKDGYLVRAQAGENVVIDIYPLLLAHGANILDENNQPTINTPEFKAALEFYIELKNAGQIMEKDDIVASVSNGDAAMSLTWPGWYLPEADEPIKFAPAPNKVGDGDEEHTSTSIYGIWYLGVASNSQNKELAMEYIDYITSPEIMTESVKFGGVPTRHSSYQDEEVQEARPHLASVYEALQHAKFRPQLKEWPQITNAVGIELDNAIQNAKSVDQALADAQAAVERLLQG</sequence>
<feature type="compositionally biased region" description="Low complexity" evidence="1">
    <location>
        <begin position="25"/>
        <end position="44"/>
    </location>
</feature>
<dbReference type="Proteomes" id="UP000003490">
    <property type="component" value="Unassembled WGS sequence"/>
</dbReference>
<reference evidence="3 5" key="1">
    <citation type="submission" date="2007-08" db="EMBL/GenBank/DDBJ databases">
        <title>Draft genome sequence of Clostridium leptum (DSM 753).</title>
        <authorList>
            <person name="Sudarsanam P."/>
            <person name="Ley R."/>
            <person name="Guruge J."/>
            <person name="Turnbaugh P.J."/>
            <person name="Mahowald M."/>
            <person name="Liep D."/>
            <person name="Gordon J."/>
        </authorList>
    </citation>
    <scope>NUCLEOTIDE SEQUENCE [LARGE SCALE GENOMIC DNA]</scope>
    <source>
        <strain evidence="3 5">DSM 753</strain>
    </source>
</reference>
<dbReference type="OrthoDB" id="9766758at2"/>
<feature type="signal peptide" evidence="2">
    <location>
        <begin position="1"/>
        <end position="19"/>
    </location>
</feature>
<reference evidence="4 6" key="3">
    <citation type="submission" date="2017-07" db="EMBL/GenBank/DDBJ databases">
        <title>Prevalence of linear plasmids in Cutibacterium (Propionibacterium) acnes isolates obtained from prostatic tissue.</title>
        <authorList>
            <person name="Davidsson S."/>
            <person name="Carlsson J."/>
            <person name="Molling P."/>
            <person name="Andren O."/>
            <person name="Andersson S.-O."/>
            <person name="Brzuszkiewicz E."/>
            <person name="Poehlein A."/>
            <person name="Al-Zeer M."/>
            <person name="Brinkmann V."/>
            <person name="Scavenius C."/>
            <person name="Nazipi S."/>
            <person name="Soderquist B."/>
            <person name="Bruggemann H."/>
        </authorList>
    </citation>
    <scope>NUCLEOTIDE SEQUENCE [LARGE SCALE GENOMIC DNA]</scope>
    <source>
        <strain evidence="4 6">DSM 753</strain>
    </source>
</reference>